<feature type="compositionally biased region" description="Basic and acidic residues" evidence="2">
    <location>
        <begin position="119"/>
        <end position="132"/>
    </location>
</feature>
<accession>A0AAW0X9V5</accession>
<evidence type="ECO:0008006" key="5">
    <source>
        <dbReference type="Google" id="ProtNLM"/>
    </source>
</evidence>
<dbReference type="InterPro" id="IPR006804">
    <property type="entry name" value="BCL7"/>
</dbReference>
<feature type="region of interest" description="Disordered" evidence="2">
    <location>
        <begin position="1"/>
        <end position="23"/>
    </location>
</feature>
<evidence type="ECO:0000313" key="3">
    <source>
        <dbReference type="EMBL" id="KAK8741283.1"/>
    </source>
</evidence>
<protein>
    <recommendedName>
        <fullName evidence="5">B-cell CLL/lymphoma 7 protein family member B</fullName>
    </recommendedName>
</protein>
<organism evidence="3 4">
    <name type="scientific">Cherax quadricarinatus</name>
    <name type="common">Australian red claw crayfish</name>
    <dbReference type="NCBI Taxonomy" id="27406"/>
    <lineage>
        <taxon>Eukaryota</taxon>
        <taxon>Metazoa</taxon>
        <taxon>Ecdysozoa</taxon>
        <taxon>Arthropoda</taxon>
        <taxon>Crustacea</taxon>
        <taxon>Multicrustacea</taxon>
        <taxon>Malacostraca</taxon>
        <taxon>Eumalacostraca</taxon>
        <taxon>Eucarida</taxon>
        <taxon>Decapoda</taxon>
        <taxon>Pleocyemata</taxon>
        <taxon>Astacidea</taxon>
        <taxon>Parastacoidea</taxon>
        <taxon>Parastacidae</taxon>
        <taxon>Cherax</taxon>
    </lineage>
</organism>
<proteinExistence type="inferred from homology"/>
<evidence type="ECO:0000256" key="2">
    <source>
        <dbReference type="SAM" id="MobiDB-lite"/>
    </source>
</evidence>
<keyword evidence="4" id="KW-1185">Reference proteome</keyword>
<dbReference type="PANTHER" id="PTHR12767:SF9">
    <property type="entry name" value="BCL7-LIKE"/>
    <property type="match status" value="1"/>
</dbReference>
<feature type="compositionally biased region" description="Polar residues" evidence="2">
    <location>
        <begin position="86"/>
        <end position="117"/>
    </location>
</feature>
<dbReference type="Proteomes" id="UP001445076">
    <property type="component" value="Unassembled WGS sequence"/>
</dbReference>
<dbReference type="Pfam" id="PF04714">
    <property type="entry name" value="BCL_N"/>
    <property type="match status" value="1"/>
</dbReference>
<name>A0AAW0X9V5_CHEQU</name>
<evidence type="ECO:0000256" key="1">
    <source>
        <dbReference type="ARBA" id="ARBA00010326"/>
    </source>
</evidence>
<feature type="region of interest" description="Disordered" evidence="2">
    <location>
        <begin position="53"/>
        <end position="132"/>
    </location>
</feature>
<gene>
    <name evidence="3" type="ORF">OTU49_002597</name>
</gene>
<dbReference type="AlphaFoldDB" id="A0AAW0X9V5"/>
<comment type="similarity">
    <text evidence="1">Belongs to the BCL7 family.</text>
</comment>
<reference evidence="3 4" key="1">
    <citation type="journal article" date="2024" name="BMC Genomics">
        <title>Genome assembly of redclaw crayfish (Cherax quadricarinatus) provides insights into its immune adaptation and hypoxia tolerance.</title>
        <authorList>
            <person name="Liu Z."/>
            <person name="Zheng J."/>
            <person name="Li H."/>
            <person name="Fang K."/>
            <person name="Wang S."/>
            <person name="He J."/>
            <person name="Zhou D."/>
            <person name="Weng S."/>
            <person name="Chi M."/>
            <person name="Gu Z."/>
            <person name="He J."/>
            <person name="Li F."/>
            <person name="Wang M."/>
        </authorList>
    </citation>
    <scope>NUCLEOTIDE SEQUENCE [LARGE SCALE GENOMIC DNA]</scope>
    <source>
        <strain evidence="3">ZL_2023a</strain>
    </source>
</reference>
<comment type="caution">
    <text evidence="3">The sequence shown here is derived from an EMBL/GenBank/DDBJ whole genome shotgun (WGS) entry which is preliminary data.</text>
</comment>
<evidence type="ECO:0000313" key="4">
    <source>
        <dbReference type="Proteomes" id="UP001445076"/>
    </source>
</evidence>
<dbReference type="PANTHER" id="PTHR12767">
    <property type="entry name" value="BCL7 RELATED"/>
    <property type="match status" value="1"/>
</dbReference>
<dbReference type="EMBL" id="JARKIK010000031">
    <property type="protein sequence ID" value="KAK8741283.1"/>
    <property type="molecule type" value="Genomic_DNA"/>
</dbReference>
<sequence>MMSRSLRAETRSRGKEETKRSMQALDKVRRWEKKWITIHDTTMKIFKWVPIATDERKKKSGNSANKENRMCSRDSSMSAFQMGGDDSNTAMSMMSDSQDATDFSSTQFNISEDSNSEPPFKKKLMEGRGDSI</sequence>